<gene>
    <name evidence="2" type="ORF">MNBD_GAMMA16-168</name>
</gene>
<feature type="region of interest" description="Disordered" evidence="1">
    <location>
        <begin position="1"/>
        <end position="31"/>
    </location>
</feature>
<proteinExistence type="predicted"/>
<evidence type="ECO:0000256" key="1">
    <source>
        <dbReference type="SAM" id="MobiDB-lite"/>
    </source>
</evidence>
<organism evidence="2">
    <name type="scientific">hydrothermal vent metagenome</name>
    <dbReference type="NCBI Taxonomy" id="652676"/>
    <lineage>
        <taxon>unclassified sequences</taxon>
        <taxon>metagenomes</taxon>
        <taxon>ecological metagenomes</taxon>
    </lineage>
</organism>
<sequence>MEEKKPKKKEEKDKESAKHAPSNGKMTAILSKSSSSNYAGNFSYYARKDGKGRADKVYNEISPNIEYLYKENPILLKFFSDYFKISRVNCNFNSKAKLTSGKKSGMSKPYAWNTHHLIPGGAFSEMKATTTAAEPIFNEQQYKLLLMSDYNVNNGNNMMALPSNNMEFFQPVHNLLQHPSNHNQYTQRVINEMKKVADTLEELTDDLEEPHPDVEVKIANEMKALENKLWKLLV</sequence>
<dbReference type="EMBL" id="UOFO01000101">
    <property type="protein sequence ID" value="VAW86807.1"/>
    <property type="molecule type" value="Genomic_DNA"/>
</dbReference>
<name>A0A3B0ZHL4_9ZZZZ</name>
<protein>
    <submittedName>
        <fullName evidence="2">Uncharacterized protein</fullName>
    </submittedName>
</protein>
<feature type="compositionally biased region" description="Basic and acidic residues" evidence="1">
    <location>
        <begin position="1"/>
        <end position="18"/>
    </location>
</feature>
<evidence type="ECO:0000313" key="2">
    <source>
        <dbReference type="EMBL" id="VAW86807.1"/>
    </source>
</evidence>
<reference evidence="2" key="1">
    <citation type="submission" date="2018-06" db="EMBL/GenBank/DDBJ databases">
        <authorList>
            <person name="Zhirakovskaya E."/>
        </authorList>
    </citation>
    <scope>NUCLEOTIDE SEQUENCE</scope>
</reference>
<dbReference type="AlphaFoldDB" id="A0A3B0ZHL4"/>
<dbReference type="InterPro" id="IPR032871">
    <property type="entry name" value="AHH_dom_containing"/>
</dbReference>
<accession>A0A3B0ZHL4</accession>
<dbReference type="Pfam" id="PF14412">
    <property type="entry name" value="AHH"/>
    <property type="match status" value="1"/>
</dbReference>